<evidence type="ECO:0000313" key="21">
    <source>
        <dbReference type="EMBL" id="CDW77112.1"/>
    </source>
</evidence>
<dbReference type="OrthoDB" id="286800at2759"/>
<dbReference type="SUPFAM" id="SSF46548">
    <property type="entry name" value="alpha-helical ferredoxin"/>
    <property type="match status" value="1"/>
</dbReference>
<dbReference type="SUPFAM" id="SSF54862">
    <property type="entry name" value="4Fe-4S ferredoxins"/>
    <property type="match status" value="1"/>
</dbReference>
<dbReference type="GO" id="GO:0006212">
    <property type="term" value="P:uracil catabolic process"/>
    <property type="evidence" value="ECO:0007669"/>
    <property type="project" value="TreeGrafter"/>
</dbReference>
<evidence type="ECO:0000256" key="4">
    <source>
        <dbReference type="ARBA" id="ARBA00004668"/>
    </source>
</evidence>
<keyword evidence="13" id="KW-0274">FAD</keyword>
<dbReference type="Pfam" id="PF14691">
    <property type="entry name" value="Fer4_20"/>
    <property type="match status" value="1"/>
</dbReference>
<evidence type="ECO:0000256" key="19">
    <source>
        <dbReference type="ARBA" id="ARBA00032722"/>
    </source>
</evidence>
<keyword evidence="7" id="KW-0004">4Fe-4S</keyword>
<keyword evidence="9" id="KW-0288">FMN</keyword>
<dbReference type="PANTHER" id="PTHR43073">
    <property type="entry name" value="DIHYDROPYRIMIDINE DEHYDROGENASE [NADP(+)]"/>
    <property type="match status" value="1"/>
</dbReference>
<dbReference type="InterPro" id="IPR023753">
    <property type="entry name" value="FAD/NAD-binding_dom"/>
</dbReference>
<evidence type="ECO:0000256" key="9">
    <source>
        <dbReference type="ARBA" id="ARBA00022643"/>
    </source>
</evidence>
<dbReference type="Pfam" id="PF01180">
    <property type="entry name" value="DHO_dh"/>
    <property type="match status" value="1"/>
</dbReference>
<evidence type="ECO:0000256" key="5">
    <source>
        <dbReference type="ARBA" id="ARBA00010804"/>
    </source>
</evidence>
<dbReference type="FunFam" id="3.20.20.70:FF:000027">
    <property type="entry name" value="Dihydropyrimidine dehydrogenase [NADP(+)]"/>
    <property type="match status" value="1"/>
</dbReference>
<evidence type="ECO:0000256" key="3">
    <source>
        <dbReference type="ARBA" id="ARBA00001974"/>
    </source>
</evidence>
<evidence type="ECO:0000256" key="2">
    <source>
        <dbReference type="ARBA" id="ARBA00001966"/>
    </source>
</evidence>
<proteinExistence type="inferred from homology"/>
<evidence type="ECO:0000256" key="8">
    <source>
        <dbReference type="ARBA" id="ARBA00022630"/>
    </source>
</evidence>
<evidence type="ECO:0000256" key="14">
    <source>
        <dbReference type="ARBA" id="ARBA00022857"/>
    </source>
</evidence>
<dbReference type="InterPro" id="IPR036188">
    <property type="entry name" value="FAD/NAD-bd_sf"/>
</dbReference>
<evidence type="ECO:0000256" key="6">
    <source>
        <dbReference type="ARBA" id="ARBA00013004"/>
    </source>
</evidence>
<dbReference type="GO" id="GO:0046872">
    <property type="term" value="F:metal ion binding"/>
    <property type="evidence" value="ECO:0007669"/>
    <property type="project" value="UniProtKB-KW"/>
</dbReference>
<sequence>MLSKKILNTLRNQSKQQNIKQLVRTAQVNFACGSGCGTKKKELTKFTEYQQKDVMCGMPTSISQPTLRNTKVREQYSEQFDRTPHCQGCSKEDNWERDIPLMTIQEAIREAYRCLKCNDAPCQQGCSTTIDIKSFIYNIQNKNWYGAAKVILSDNPLGLTCGQLCPISELCARNCNVSETEQGAIKINRLQELAVRIFKEMGVKQVKDPSLPKQLPPSYKKPIALIGAGPASLSCASFLGRMGYENIHIFEKESFGGGIVAQEIPQNRAPISEALWEVEMVKQLGVKIHYNKKLGTDFTLEDLRQQGYEAIFLGIGLQDPNMGKSDPTLHKSIQQAQNANNFFTSKRFLKTVMKDVKNVGEKEAPRLKGHALILGIGDTALDCARSAFRRGAERVTVAFRRGFQDIRANDEIFEPGRYEGINFLPYSAPLEYVLDAQGNVTAVEFDKNLPQNTDPNNLKYNKTNQKFQMPVDYVIQSFGCQLPDEDWVKRIKKSDNLINHHSETGQTKAYDWLFVGGDAVGTKNLVDAVNDGKTASWYIHKHIQESNGHKVSETPRLPGFHTAIDLVDISTEIVGLKMKNPYGLASAPPTTSYPMIRRAFEVGFDFAVVKTFQLEKDAVSNVSPRIYKVGTDALKLEPSFGNIELITEKTPEYWIDGAKDIKKDFPEKILIGSIMASYNEKDWIELTKLANTAGFDALEINLSCPHGMNEKGMGRACGEDPIILGNITKWVTSNTTLPVIVKITPNYGKSEDLAQSALENGAKAVTLTNTMPGLIDPLPSGEPFLPVGSAKQYSSGGTTGSVLRPFALRKCADVAKYVPDIEIFGSGGIISGDHAMSFLQYGAKALQICSAVQNLDAATVFYDLKTSLQAHLYMLQDKEKYAQGWRGQYPPHDYQKLNNTFQEIQPQITTPYIPSIVGTKLNHVSLIEKMSKTEYQAPVINEEKCLQCGRCYLACSDSGYQAIKFDGYNTFPKIVEEDCTGCAICHAVCPVENAIHMMPRTLPYTVNRGTTPSPTFPKEHLQTYPPLKF</sequence>
<dbReference type="Gene3D" id="3.50.50.60">
    <property type="entry name" value="FAD/NAD(P)-binding domain"/>
    <property type="match status" value="2"/>
</dbReference>
<dbReference type="InterPro" id="IPR013785">
    <property type="entry name" value="Aldolase_TIM"/>
</dbReference>
<evidence type="ECO:0000256" key="15">
    <source>
        <dbReference type="ARBA" id="ARBA00023002"/>
    </source>
</evidence>
<dbReference type="AlphaFoldDB" id="A0A078A4L8"/>
<dbReference type="EC" id="1.3.1.2" evidence="6"/>
<dbReference type="InterPro" id="IPR028261">
    <property type="entry name" value="DPD_II"/>
</dbReference>
<dbReference type="FunFam" id="3.30.70.20:FF:000023">
    <property type="entry name" value="Dihydropyrimidine dehydrogenase [NADP(+)]"/>
    <property type="match status" value="1"/>
</dbReference>
<reference evidence="21 22" key="1">
    <citation type="submission" date="2014-06" db="EMBL/GenBank/DDBJ databases">
        <authorList>
            <person name="Swart Estienne"/>
        </authorList>
    </citation>
    <scope>NUCLEOTIDE SEQUENCE [LARGE SCALE GENOMIC DNA]</scope>
    <source>
        <strain evidence="21 22">130c</strain>
    </source>
</reference>
<dbReference type="GO" id="GO:0002058">
    <property type="term" value="F:uracil binding"/>
    <property type="evidence" value="ECO:0007669"/>
    <property type="project" value="TreeGrafter"/>
</dbReference>
<keyword evidence="11" id="KW-0677">Repeat</keyword>
<evidence type="ECO:0000256" key="1">
    <source>
        <dbReference type="ARBA" id="ARBA00001917"/>
    </source>
</evidence>
<keyword evidence="14" id="KW-0521">NADP</keyword>
<dbReference type="Pfam" id="PF07992">
    <property type="entry name" value="Pyr_redox_2"/>
    <property type="match status" value="1"/>
</dbReference>
<keyword evidence="22" id="KW-1185">Reference proteome</keyword>
<keyword evidence="8" id="KW-0285">Flavoprotein</keyword>
<dbReference type="SUPFAM" id="SSF51395">
    <property type="entry name" value="FMN-linked oxidoreductases"/>
    <property type="match status" value="1"/>
</dbReference>
<evidence type="ECO:0000313" key="22">
    <source>
        <dbReference type="Proteomes" id="UP000039865"/>
    </source>
</evidence>
<organism evidence="21 22">
    <name type="scientific">Stylonychia lemnae</name>
    <name type="common">Ciliate</name>
    <dbReference type="NCBI Taxonomy" id="5949"/>
    <lineage>
        <taxon>Eukaryota</taxon>
        <taxon>Sar</taxon>
        <taxon>Alveolata</taxon>
        <taxon>Ciliophora</taxon>
        <taxon>Intramacronucleata</taxon>
        <taxon>Spirotrichea</taxon>
        <taxon>Stichotrichia</taxon>
        <taxon>Sporadotrichida</taxon>
        <taxon>Oxytrichidae</taxon>
        <taxon>Stylonychinae</taxon>
        <taxon>Stylonychia</taxon>
    </lineage>
</organism>
<dbReference type="Pfam" id="PF14697">
    <property type="entry name" value="Fer4_21"/>
    <property type="match status" value="1"/>
</dbReference>
<dbReference type="InterPro" id="IPR017900">
    <property type="entry name" value="4Fe4S_Fe_S_CS"/>
</dbReference>
<evidence type="ECO:0000256" key="13">
    <source>
        <dbReference type="ARBA" id="ARBA00022827"/>
    </source>
</evidence>
<evidence type="ECO:0000256" key="12">
    <source>
        <dbReference type="ARBA" id="ARBA00022741"/>
    </source>
</evidence>
<dbReference type="Proteomes" id="UP000039865">
    <property type="component" value="Unassembled WGS sequence"/>
</dbReference>
<dbReference type="SUPFAM" id="SSF51971">
    <property type="entry name" value="Nucleotide-binding domain"/>
    <property type="match status" value="1"/>
</dbReference>
<protein>
    <recommendedName>
        <fullName evidence="6">dihydropyrimidine dehydrogenase (NADP(+))</fullName>
        <ecNumber evidence="6">1.3.1.2</ecNumber>
    </recommendedName>
    <alternativeName>
        <fullName evidence="19">Dihydrothymine dehydrogenase</fullName>
    </alternativeName>
    <alternativeName>
        <fullName evidence="18">Dihydrouracil dehydrogenase</fullName>
    </alternativeName>
</protein>
<feature type="domain" description="4Fe-4S ferredoxin-type" evidence="20">
    <location>
        <begin position="970"/>
        <end position="1000"/>
    </location>
</feature>
<dbReference type="Gene3D" id="3.30.70.20">
    <property type="match status" value="1"/>
</dbReference>
<dbReference type="PANTHER" id="PTHR43073:SF2">
    <property type="entry name" value="DIHYDROPYRIMIDINE DEHYDROGENASE [NADP(+)]"/>
    <property type="match status" value="1"/>
</dbReference>
<dbReference type="InParanoid" id="A0A078A4L8"/>
<evidence type="ECO:0000256" key="10">
    <source>
        <dbReference type="ARBA" id="ARBA00022723"/>
    </source>
</evidence>
<accession>A0A078A4L8</accession>
<dbReference type="GO" id="GO:0050661">
    <property type="term" value="F:NADP binding"/>
    <property type="evidence" value="ECO:0007669"/>
    <property type="project" value="TreeGrafter"/>
</dbReference>
<dbReference type="Gene3D" id="3.20.20.70">
    <property type="entry name" value="Aldolase class I"/>
    <property type="match status" value="1"/>
</dbReference>
<dbReference type="PROSITE" id="PS00198">
    <property type="entry name" value="4FE4S_FER_1"/>
    <property type="match status" value="1"/>
</dbReference>
<comment type="cofactor">
    <cofactor evidence="1">
        <name>FMN</name>
        <dbReference type="ChEBI" id="CHEBI:58210"/>
    </cofactor>
</comment>
<dbReference type="EMBL" id="CCKQ01005851">
    <property type="protein sequence ID" value="CDW77112.1"/>
    <property type="molecule type" value="Genomic_DNA"/>
</dbReference>
<dbReference type="PRINTS" id="PR00419">
    <property type="entry name" value="ADXRDTASE"/>
</dbReference>
<evidence type="ECO:0000256" key="17">
    <source>
        <dbReference type="ARBA" id="ARBA00023014"/>
    </source>
</evidence>
<comment type="pathway">
    <text evidence="4">Amino-acid biosynthesis; beta-alanine biosynthesis.</text>
</comment>
<dbReference type="InterPro" id="IPR005720">
    <property type="entry name" value="Dihydroorotate_DH_cat"/>
</dbReference>
<keyword evidence="12" id="KW-0547">Nucleotide-binding</keyword>
<dbReference type="GO" id="GO:0019483">
    <property type="term" value="P:beta-alanine biosynthetic process"/>
    <property type="evidence" value="ECO:0007669"/>
    <property type="project" value="UniProtKB-UniPathway"/>
</dbReference>
<keyword evidence="16" id="KW-0408">Iron</keyword>
<evidence type="ECO:0000256" key="16">
    <source>
        <dbReference type="ARBA" id="ARBA00023004"/>
    </source>
</evidence>
<comment type="cofactor">
    <cofactor evidence="3">
        <name>FAD</name>
        <dbReference type="ChEBI" id="CHEBI:57692"/>
    </cofactor>
</comment>
<dbReference type="Gene3D" id="1.10.1060.10">
    <property type="entry name" value="Alpha-helical ferredoxin"/>
    <property type="match status" value="1"/>
</dbReference>
<gene>
    <name evidence="21" type="primary">Contig2676.g107</name>
    <name evidence="21" type="ORF">STYLEM_6081</name>
</gene>
<dbReference type="UniPathway" id="UPA00131"/>
<evidence type="ECO:0000256" key="18">
    <source>
        <dbReference type="ARBA" id="ARBA00030119"/>
    </source>
</evidence>
<dbReference type="GO" id="GO:0005737">
    <property type="term" value="C:cytoplasm"/>
    <property type="evidence" value="ECO:0007669"/>
    <property type="project" value="InterPro"/>
</dbReference>
<dbReference type="GO" id="GO:0017113">
    <property type="term" value="F:dihydropyrimidine dehydrogenase (NADP+) activity"/>
    <property type="evidence" value="ECO:0007669"/>
    <property type="project" value="UniProtKB-EC"/>
</dbReference>
<dbReference type="InterPro" id="IPR009051">
    <property type="entry name" value="Helical_ferredxn"/>
</dbReference>
<keyword evidence="10" id="KW-0479">Metal-binding</keyword>
<dbReference type="PROSITE" id="PS51379">
    <property type="entry name" value="4FE4S_FER_2"/>
    <property type="match status" value="2"/>
</dbReference>
<evidence type="ECO:0000256" key="11">
    <source>
        <dbReference type="ARBA" id="ARBA00022737"/>
    </source>
</evidence>
<comment type="similarity">
    <text evidence="5">Belongs to the dihydropyrimidine dehydrogenase family.</text>
</comment>
<dbReference type="InterPro" id="IPR017896">
    <property type="entry name" value="4Fe4S_Fe-S-bd"/>
</dbReference>
<dbReference type="GO" id="GO:0006210">
    <property type="term" value="P:thymine catabolic process"/>
    <property type="evidence" value="ECO:0007669"/>
    <property type="project" value="TreeGrafter"/>
</dbReference>
<dbReference type="GO" id="GO:0051539">
    <property type="term" value="F:4 iron, 4 sulfur cluster binding"/>
    <property type="evidence" value="ECO:0007669"/>
    <property type="project" value="UniProtKB-KW"/>
</dbReference>
<dbReference type="OMA" id="SIHCQLQ"/>
<evidence type="ECO:0000256" key="7">
    <source>
        <dbReference type="ARBA" id="ARBA00022485"/>
    </source>
</evidence>
<name>A0A078A4L8_STYLE</name>
<comment type="cofactor">
    <cofactor evidence="2">
        <name>[4Fe-4S] cluster</name>
        <dbReference type="ChEBI" id="CHEBI:49883"/>
    </cofactor>
</comment>
<keyword evidence="15" id="KW-0560">Oxidoreductase</keyword>
<feature type="domain" description="4Fe-4S ferredoxin-type" evidence="20">
    <location>
        <begin position="936"/>
        <end position="968"/>
    </location>
</feature>
<keyword evidence="17" id="KW-0411">Iron-sulfur</keyword>
<evidence type="ECO:0000259" key="20">
    <source>
        <dbReference type="PROSITE" id="PS51379"/>
    </source>
</evidence>